<feature type="transmembrane region" description="Helical" evidence="1">
    <location>
        <begin position="301"/>
        <end position="318"/>
    </location>
</feature>
<protein>
    <recommendedName>
        <fullName evidence="4">Glycosyltransferase RgtA/B/C/D-like domain-containing protein</fullName>
    </recommendedName>
</protein>
<keyword evidence="1" id="KW-0812">Transmembrane</keyword>
<gene>
    <name evidence="2" type="ORF">IG193_02185</name>
</gene>
<dbReference type="GeneID" id="59148667"/>
<feature type="transmembrane region" description="Helical" evidence="1">
    <location>
        <begin position="385"/>
        <end position="406"/>
    </location>
</feature>
<feature type="transmembrane region" description="Helical" evidence="1">
    <location>
        <begin position="360"/>
        <end position="378"/>
    </location>
</feature>
<name>A0A7L9FK27_9CREN</name>
<dbReference type="InParanoid" id="A0A7L9FK27"/>
<dbReference type="AlphaFoldDB" id="A0A7L9FK27"/>
<dbReference type="Proteomes" id="UP000594121">
    <property type="component" value="Chromosome"/>
</dbReference>
<proteinExistence type="predicted"/>
<reference evidence="2 3" key="1">
    <citation type="submission" date="2020-10" db="EMBL/GenBank/DDBJ databases">
        <title>Thermofilum lucidum 3507LT sp. nov. a novel member of Thermofilaceae family isolated from Chile hot spring, and proposal of description order Thermofilales.</title>
        <authorList>
            <person name="Zayulina K.S."/>
            <person name="Elcheninov A.G."/>
            <person name="Toshchakov S.V."/>
            <person name="Kublanov I.V."/>
        </authorList>
    </citation>
    <scope>NUCLEOTIDE SEQUENCE [LARGE SCALE GENOMIC DNA]</scope>
    <source>
        <strain evidence="2 3">3507LT</strain>
    </source>
</reference>
<sequence>MSRLGAFLLGLVLCTGLLLRLVPFLVTWEPFSTDVWPLIRASEKIVSNPGVRIWDDAAFDGYNNRWPGVILAAALVSRVTGASQWLAYSFLLLSASLSASSLLFYALGRRVFRERIPALVLLATWLFYPPVAVFSATLLKEVYAYPFLFALLLIAAGGSRRDTLLAGLLAGALVLSHHLASVMASSLLLGTAVVCFALKNVGYCRGSCPVKAGRSAMLGLLAGAFFSAYYLAYGGKAMPLKLGLLDAVMLAVYACYLTLGTVVYLKFSRVGYVEGLVGIAVVVLLLFSSRTPIVEGLGVNYRELLPYVAPAFAPYVFLVSRKYSSREHLALVYALAVPPSVFSLYVFLARPELASTLHRFMNYYFLPAGILLGVVANMRRRVFRAGVAAVVLALVLSSASLVALSASGRGPAFYWRYSRSEVWGLEAISKFLPGGSACGDDKVYYFYAGAVRVDTGCILARSYAGKATSPGAPLIVLREYYLRGYVSGLSVYQVDSFLASLVGSSRVFDSGEVLVALDG</sequence>
<dbReference type="RefSeq" id="WP_192819266.1">
    <property type="nucleotide sequence ID" value="NZ_CP062310.1"/>
</dbReference>
<keyword evidence="3" id="KW-1185">Reference proteome</keyword>
<evidence type="ECO:0000256" key="1">
    <source>
        <dbReference type="SAM" id="Phobius"/>
    </source>
</evidence>
<feature type="transmembrane region" description="Helical" evidence="1">
    <location>
        <begin position="330"/>
        <end position="348"/>
    </location>
</feature>
<feature type="transmembrane region" description="Helical" evidence="1">
    <location>
        <begin position="215"/>
        <end position="232"/>
    </location>
</feature>
<feature type="transmembrane region" description="Helical" evidence="1">
    <location>
        <begin position="186"/>
        <end position="203"/>
    </location>
</feature>
<feature type="transmembrane region" description="Helical" evidence="1">
    <location>
        <begin position="142"/>
        <end position="158"/>
    </location>
</feature>
<keyword evidence="1" id="KW-0472">Membrane</keyword>
<feature type="transmembrane region" description="Helical" evidence="1">
    <location>
        <begin position="244"/>
        <end position="265"/>
    </location>
</feature>
<accession>A0A7L9FK27</accession>
<feature type="transmembrane region" description="Helical" evidence="1">
    <location>
        <begin position="272"/>
        <end position="289"/>
    </location>
</feature>
<evidence type="ECO:0000313" key="2">
    <source>
        <dbReference type="EMBL" id="QOJ79294.1"/>
    </source>
</evidence>
<keyword evidence="1" id="KW-1133">Transmembrane helix</keyword>
<evidence type="ECO:0008006" key="4">
    <source>
        <dbReference type="Google" id="ProtNLM"/>
    </source>
</evidence>
<feature type="transmembrane region" description="Helical" evidence="1">
    <location>
        <begin position="163"/>
        <end position="180"/>
    </location>
</feature>
<dbReference type="EMBL" id="CP062310">
    <property type="protein sequence ID" value="QOJ79294.1"/>
    <property type="molecule type" value="Genomic_DNA"/>
</dbReference>
<feature type="transmembrane region" description="Helical" evidence="1">
    <location>
        <begin position="85"/>
        <end position="106"/>
    </location>
</feature>
<dbReference type="KEGG" id="thel:IG193_02185"/>
<feature type="transmembrane region" description="Helical" evidence="1">
    <location>
        <begin position="118"/>
        <end position="136"/>
    </location>
</feature>
<organism evidence="2 3">
    <name type="scientific">Infirmifilum lucidum</name>
    <dbReference type="NCBI Taxonomy" id="2776706"/>
    <lineage>
        <taxon>Archaea</taxon>
        <taxon>Thermoproteota</taxon>
        <taxon>Thermoprotei</taxon>
        <taxon>Thermofilales</taxon>
        <taxon>Thermofilaceae</taxon>
        <taxon>Infirmifilum</taxon>
    </lineage>
</organism>
<evidence type="ECO:0000313" key="3">
    <source>
        <dbReference type="Proteomes" id="UP000594121"/>
    </source>
</evidence>